<dbReference type="CDD" id="cd22157">
    <property type="entry name" value="F-box_AtFBW1-like"/>
    <property type="match status" value="1"/>
</dbReference>
<evidence type="ECO:0000313" key="2">
    <source>
        <dbReference type="Proteomes" id="UP000087171"/>
    </source>
</evidence>
<dbReference type="InterPro" id="IPR036047">
    <property type="entry name" value="F-box-like_dom_sf"/>
</dbReference>
<accession>A0A1S3EJ28</accession>
<dbReference type="PANTHER" id="PTHR31672">
    <property type="entry name" value="BNACNNG10540D PROTEIN"/>
    <property type="match status" value="1"/>
</dbReference>
<dbReference type="SMART" id="SM00256">
    <property type="entry name" value="FBOX"/>
    <property type="match status" value="1"/>
</dbReference>
<name>A0A1S3EJ28_CICAR</name>
<dbReference type="AlphaFoldDB" id="A0A1S3EJ28"/>
<dbReference type="Proteomes" id="UP000087171">
    <property type="component" value="Chromosome Ca1"/>
</dbReference>
<dbReference type="Pfam" id="PF00646">
    <property type="entry name" value="F-box"/>
    <property type="match status" value="1"/>
</dbReference>
<gene>
    <name evidence="3" type="primary">LOC101492698</name>
</gene>
<feature type="domain" description="F-box" evidence="1">
    <location>
        <begin position="16"/>
        <end position="56"/>
    </location>
</feature>
<dbReference type="Gene3D" id="1.20.1280.50">
    <property type="match status" value="1"/>
</dbReference>
<organism evidence="2 3">
    <name type="scientific">Cicer arietinum</name>
    <name type="common">Chickpea</name>
    <name type="synonym">Garbanzo</name>
    <dbReference type="NCBI Taxonomy" id="3827"/>
    <lineage>
        <taxon>Eukaryota</taxon>
        <taxon>Viridiplantae</taxon>
        <taxon>Streptophyta</taxon>
        <taxon>Embryophyta</taxon>
        <taxon>Tracheophyta</taxon>
        <taxon>Spermatophyta</taxon>
        <taxon>Magnoliopsida</taxon>
        <taxon>eudicotyledons</taxon>
        <taxon>Gunneridae</taxon>
        <taxon>Pentapetalae</taxon>
        <taxon>rosids</taxon>
        <taxon>fabids</taxon>
        <taxon>Fabales</taxon>
        <taxon>Fabaceae</taxon>
        <taxon>Papilionoideae</taxon>
        <taxon>50 kb inversion clade</taxon>
        <taxon>NPAAA clade</taxon>
        <taxon>Hologalegina</taxon>
        <taxon>IRL clade</taxon>
        <taxon>Cicereae</taxon>
        <taxon>Cicer</taxon>
    </lineage>
</organism>
<dbReference type="InterPro" id="IPR006527">
    <property type="entry name" value="F-box-assoc_dom_typ1"/>
</dbReference>
<reference evidence="2" key="1">
    <citation type="journal article" date="2013" name="Nat. Biotechnol.">
        <title>Draft genome sequence of chickpea (Cicer arietinum) provides a resource for trait improvement.</title>
        <authorList>
            <person name="Varshney R.K."/>
            <person name="Song C."/>
            <person name="Saxena R.K."/>
            <person name="Azam S."/>
            <person name="Yu S."/>
            <person name="Sharpe A.G."/>
            <person name="Cannon S."/>
            <person name="Baek J."/>
            <person name="Rosen B.D."/>
            <person name="Tar'an B."/>
            <person name="Millan T."/>
            <person name="Zhang X."/>
            <person name="Ramsay L.D."/>
            <person name="Iwata A."/>
            <person name="Wang Y."/>
            <person name="Nelson W."/>
            <person name="Farmer A.D."/>
            <person name="Gaur P.M."/>
            <person name="Soderlund C."/>
            <person name="Penmetsa R.V."/>
            <person name="Xu C."/>
            <person name="Bharti A.K."/>
            <person name="He W."/>
            <person name="Winter P."/>
            <person name="Zhao S."/>
            <person name="Hane J.K."/>
            <person name="Carrasquilla-Garcia N."/>
            <person name="Condie J.A."/>
            <person name="Upadhyaya H.D."/>
            <person name="Luo M.C."/>
            <person name="Thudi M."/>
            <person name="Gowda C.L."/>
            <person name="Singh N.P."/>
            <person name="Lichtenzveig J."/>
            <person name="Gali K.K."/>
            <person name="Rubio J."/>
            <person name="Nadarajan N."/>
            <person name="Dolezel J."/>
            <person name="Bansal K.C."/>
            <person name="Xu X."/>
            <person name="Edwards D."/>
            <person name="Zhang G."/>
            <person name="Kahl G."/>
            <person name="Gil J."/>
            <person name="Singh K.B."/>
            <person name="Datta S.K."/>
            <person name="Jackson S.A."/>
            <person name="Wang J."/>
            <person name="Cook D.R."/>
        </authorList>
    </citation>
    <scope>NUCLEOTIDE SEQUENCE [LARGE SCALE GENOMIC DNA]</scope>
    <source>
        <strain evidence="2">cv. CDC Frontier</strain>
    </source>
</reference>
<reference evidence="3" key="2">
    <citation type="submission" date="2025-08" db="UniProtKB">
        <authorList>
            <consortium name="RefSeq"/>
        </authorList>
    </citation>
    <scope>IDENTIFICATION</scope>
    <source>
        <tissue evidence="3">Etiolated seedlings</tissue>
    </source>
</reference>
<dbReference type="RefSeq" id="XP_012575389.1">
    <property type="nucleotide sequence ID" value="XM_012719935.1"/>
</dbReference>
<dbReference type="Pfam" id="PF07734">
    <property type="entry name" value="FBA_1"/>
    <property type="match status" value="1"/>
</dbReference>
<proteinExistence type="predicted"/>
<dbReference type="InterPro" id="IPR001810">
    <property type="entry name" value="F-box_dom"/>
</dbReference>
<evidence type="ECO:0000259" key="1">
    <source>
        <dbReference type="SMART" id="SM00256"/>
    </source>
</evidence>
<dbReference type="PaxDb" id="3827-XP_004488446.1"/>
<dbReference type="SUPFAM" id="SSF81383">
    <property type="entry name" value="F-box domain"/>
    <property type="match status" value="1"/>
</dbReference>
<dbReference type="KEGG" id="cam:101492698"/>
<dbReference type="PANTHER" id="PTHR31672:SF13">
    <property type="entry name" value="F-BOX PROTEIN CPR30-LIKE"/>
    <property type="match status" value="1"/>
</dbReference>
<sequence>MEKSVVATNVKVNNHIPDDLVLSILSKLPIKSLNRFGCVCKSWTLLFENPHFLIMYRGYFLSNNHSYYDGTSILLNHILVPLRNELVEPLHSTLYLLFGDRFENKVKLDWPPPFHEDDSCIHILSYVVVNGTLCLTHDIGPYAKCVFWNLAIDKFKLIPPSPFEFVPYHNTLLKPHGFGYDHERDYYKVIRQLVFFVDDNIDVPCEEPIGFAPMWEIYSLRSNSWRKLDVDMPYLSACDELWMEFVIGGV</sequence>
<dbReference type="OrthoDB" id="1555129at2759"/>
<protein>
    <submittedName>
        <fullName evidence="3">F-box protein At3g24700</fullName>
    </submittedName>
</protein>
<keyword evidence="2" id="KW-1185">Reference proteome</keyword>
<dbReference type="InterPro" id="IPR050796">
    <property type="entry name" value="SCF_F-box_component"/>
</dbReference>
<dbReference type="GeneID" id="101492698"/>
<evidence type="ECO:0000313" key="3">
    <source>
        <dbReference type="RefSeq" id="XP_012575389.1"/>
    </source>
</evidence>